<gene>
    <name evidence="1" type="ORF">FHS54_001964</name>
</gene>
<dbReference type="AlphaFoldDB" id="A0A846MG17"/>
<evidence type="ECO:0000313" key="2">
    <source>
        <dbReference type="Proteomes" id="UP000576821"/>
    </source>
</evidence>
<evidence type="ECO:0000313" key="1">
    <source>
        <dbReference type="EMBL" id="NIJ16975.1"/>
    </source>
</evidence>
<comment type="caution">
    <text evidence="1">The sequence shown here is derived from an EMBL/GenBank/DDBJ whole genome shotgun (WGS) entry which is preliminary data.</text>
</comment>
<accession>A0A846MG17</accession>
<reference evidence="1 2" key="1">
    <citation type="submission" date="2020-03" db="EMBL/GenBank/DDBJ databases">
        <title>Genomic Encyclopedia of Type Strains, Phase IV (KMG-IV): sequencing the most valuable type-strain genomes for metagenomic binning, comparative biology and taxonomic classification.</title>
        <authorList>
            <person name="Goeker M."/>
        </authorList>
    </citation>
    <scope>NUCLEOTIDE SEQUENCE [LARGE SCALE GENOMIC DNA]</scope>
    <source>
        <strain evidence="1 2">DSM 21299</strain>
    </source>
</reference>
<keyword evidence="2" id="KW-1185">Reference proteome</keyword>
<proteinExistence type="predicted"/>
<dbReference type="EMBL" id="JAASQR010000003">
    <property type="protein sequence ID" value="NIJ16975.1"/>
    <property type="molecule type" value="Genomic_DNA"/>
</dbReference>
<organism evidence="1 2">
    <name type="scientific">Sphingobium vermicomposti</name>
    <dbReference type="NCBI Taxonomy" id="529005"/>
    <lineage>
        <taxon>Bacteria</taxon>
        <taxon>Pseudomonadati</taxon>
        <taxon>Pseudomonadota</taxon>
        <taxon>Alphaproteobacteria</taxon>
        <taxon>Sphingomonadales</taxon>
        <taxon>Sphingomonadaceae</taxon>
        <taxon>Sphingobium</taxon>
    </lineage>
</organism>
<name>A0A846MG17_9SPHN</name>
<dbReference type="Proteomes" id="UP000576821">
    <property type="component" value="Unassembled WGS sequence"/>
</dbReference>
<protein>
    <submittedName>
        <fullName evidence="1">Uncharacterized protein</fullName>
    </submittedName>
</protein>
<sequence length="88" mass="10120">MIHGEQIEPISCADHFDPRAQKMLVPLQDVQAPFSTVRHTQDWIKTIFKQNAGQLVTGWPMHDALCSRCSGQESDHSVIFRSENRWTE</sequence>